<name>A0A2N9GS90_FAGSY</name>
<dbReference type="PIRSF" id="PIRSF000538">
    <property type="entry name" value="GlpK"/>
    <property type="match status" value="1"/>
</dbReference>
<comment type="catalytic activity">
    <reaction evidence="10">
        <text>glycerol + ATP = sn-glycerol 3-phosphate + ADP + H(+)</text>
        <dbReference type="Rhea" id="RHEA:21644"/>
        <dbReference type="ChEBI" id="CHEBI:15378"/>
        <dbReference type="ChEBI" id="CHEBI:17754"/>
        <dbReference type="ChEBI" id="CHEBI:30616"/>
        <dbReference type="ChEBI" id="CHEBI:57597"/>
        <dbReference type="ChEBI" id="CHEBI:456216"/>
        <dbReference type="EC" id="2.7.1.30"/>
    </reaction>
</comment>
<feature type="domain" description="Carbohydrate kinase FGGY N-terminal" evidence="11">
    <location>
        <begin position="6"/>
        <end position="111"/>
    </location>
</feature>
<evidence type="ECO:0000256" key="8">
    <source>
        <dbReference type="ARBA" id="ARBA00022840"/>
    </source>
</evidence>
<dbReference type="GO" id="GO:0006071">
    <property type="term" value="P:glycerol metabolic process"/>
    <property type="evidence" value="ECO:0007669"/>
    <property type="project" value="UniProtKB-KW"/>
</dbReference>
<evidence type="ECO:0000256" key="5">
    <source>
        <dbReference type="ARBA" id="ARBA00022741"/>
    </source>
</evidence>
<dbReference type="PANTHER" id="PTHR10196:SF69">
    <property type="entry name" value="GLYCEROL KINASE"/>
    <property type="match status" value="1"/>
</dbReference>
<evidence type="ECO:0000256" key="1">
    <source>
        <dbReference type="ARBA" id="ARBA00005190"/>
    </source>
</evidence>
<keyword evidence="7" id="KW-0319">Glycerol metabolism</keyword>
<dbReference type="InterPro" id="IPR000577">
    <property type="entry name" value="Carb_kinase_FGGY"/>
</dbReference>
<feature type="domain" description="Carbohydrate kinase FGGY C-terminal" evidence="12">
    <location>
        <begin position="221"/>
        <end position="419"/>
    </location>
</feature>
<dbReference type="GO" id="GO:0005739">
    <property type="term" value="C:mitochondrion"/>
    <property type="evidence" value="ECO:0007669"/>
    <property type="project" value="TreeGrafter"/>
</dbReference>
<dbReference type="GO" id="GO:0046167">
    <property type="term" value="P:glycerol-3-phosphate biosynthetic process"/>
    <property type="evidence" value="ECO:0007669"/>
    <property type="project" value="TreeGrafter"/>
</dbReference>
<dbReference type="FunFam" id="3.30.420.40:FF:000007">
    <property type="entry name" value="Glycerol kinase"/>
    <property type="match status" value="1"/>
</dbReference>
<sequence length="472" mass="50673">MSESVYIGSIDQGTSSTRFLIYDRSARVVGSHQVEFTQFYPEAGWVEHDPMEILESVRSCISKAVDKATADGHNVDSGLKAVGLTNQRETTLLWSKSTGCPLYNAIVWMDDAVKKGDALFGTIDTWLIWNLTGGVHGGLHVTDVSNASRTMLMNLKTLDWDQSTLQTLGIPPEILPKIVSNSEVIGKICTGWAVAGVPISGCLGDQHAAMLGQACQKGEAKSTYGTGAFILLNTGQEITPSKHGLLTTLAFKLGAEAPTNYALEGSIAIAGAAVQWLRDSLGIIRSASEIEELASGVDSTGGVYFVPAFNGLFAPWWRDDARGVCIGITRFTSKAHIARAVLESMCFQVKDVLDSMHKDAGEKGEVKNDKGEFVLRVDGGATVNNLLMQIQADLLGSPVVRPADIETTALGAAYAAGLAVGVWTEDEIFASGEKVKSATIFHPKLDEDLRKKKLESWCKAVSRSFDLADLSL</sequence>
<keyword evidence="6" id="KW-0418">Kinase</keyword>
<evidence type="ECO:0000256" key="9">
    <source>
        <dbReference type="ARBA" id="ARBA00043149"/>
    </source>
</evidence>
<protein>
    <recommendedName>
        <fullName evidence="3">glycerol kinase</fullName>
        <ecNumber evidence="3">2.7.1.30</ecNumber>
    </recommendedName>
    <alternativeName>
        <fullName evidence="9">ATP:glycerol 3-phosphotransferase</fullName>
    </alternativeName>
</protein>
<gene>
    <name evidence="13" type="ORF">FSB_LOCUS30093</name>
</gene>
<comment type="pathway">
    <text evidence="1">Polyol metabolism; glycerol degradation via glycerol kinase pathway; sn-glycerol 3-phosphate from glycerol: step 1/1.</text>
</comment>
<dbReference type="GO" id="GO:0006641">
    <property type="term" value="P:triglyceride metabolic process"/>
    <property type="evidence" value="ECO:0007669"/>
    <property type="project" value="TreeGrafter"/>
</dbReference>
<dbReference type="AlphaFoldDB" id="A0A2N9GS90"/>
<dbReference type="InterPro" id="IPR018484">
    <property type="entry name" value="FGGY_N"/>
</dbReference>
<dbReference type="InterPro" id="IPR042018">
    <property type="entry name" value="GK1-3_metazoan-type"/>
</dbReference>
<dbReference type="SUPFAM" id="SSF53067">
    <property type="entry name" value="Actin-like ATPase domain"/>
    <property type="match status" value="2"/>
</dbReference>
<organism evidence="13">
    <name type="scientific">Fagus sylvatica</name>
    <name type="common">Beechnut</name>
    <dbReference type="NCBI Taxonomy" id="28930"/>
    <lineage>
        <taxon>Eukaryota</taxon>
        <taxon>Viridiplantae</taxon>
        <taxon>Streptophyta</taxon>
        <taxon>Embryophyta</taxon>
        <taxon>Tracheophyta</taxon>
        <taxon>Spermatophyta</taxon>
        <taxon>Magnoliopsida</taxon>
        <taxon>eudicotyledons</taxon>
        <taxon>Gunneridae</taxon>
        <taxon>Pentapetalae</taxon>
        <taxon>rosids</taxon>
        <taxon>fabids</taxon>
        <taxon>Fagales</taxon>
        <taxon>Fagaceae</taxon>
        <taxon>Fagus</taxon>
    </lineage>
</organism>
<dbReference type="PANTHER" id="PTHR10196">
    <property type="entry name" value="SUGAR KINASE"/>
    <property type="match status" value="1"/>
</dbReference>
<evidence type="ECO:0000259" key="11">
    <source>
        <dbReference type="Pfam" id="PF00370"/>
    </source>
</evidence>
<evidence type="ECO:0000256" key="10">
    <source>
        <dbReference type="ARBA" id="ARBA00052101"/>
    </source>
</evidence>
<dbReference type="Pfam" id="PF00370">
    <property type="entry name" value="FGGY_N"/>
    <property type="match status" value="2"/>
</dbReference>
<dbReference type="InterPro" id="IPR018485">
    <property type="entry name" value="FGGY_C"/>
</dbReference>
<evidence type="ECO:0000256" key="3">
    <source>
        <dbReference type="ARBA" id="ARBA00012099"/>
    </source>
</evidence>
<keyword evidence="5" id="KW-0547">Nucleotide-binding</keyword>
<evidence type="ECO:0000259" key="12">
    <source>
        <dbReference type="Pfam" id="PF02782"/>
    </source>
</evidence>
<dbReference type="EC" id="2.7.1.30" evidence="3"/>
<reference evidence="13" key="1">
    <citation type="submission" date="2018-02" db="EMBL/GenBank/DDBJ databases">
        <authorList>
            <person name="Cohen D.B."/>
            <person name="Kent A.D."/>
        </authorList>
    </citation>
    <scope>NUCLEOTIDE SEQUENCE</scope>
</reference>
<keyword evidence="4" id="KW-0808">Transferase</keyword>
<accession>A0A2N9GS90</accession>
<evidence type="ECO:0000256" key="4">
    <source>
        <dbReference type="ARBA" id="ARBA00022679"/>
    </source>
</evidence>
<dbReference type="GO" id="GO:0004370">
    <property type="term" value="F:glycerol kinase activity"/>
    <property type="evidence" value="ECO:0007669"/>
    <property type="project" value="UniProtKB-EC"/>
</dbReference>
<dbReference type="Pfam" id="PF02782">
    <property type="entry name" value="FGGY_C"/>
    <property type="match status" value="1"/>
</dbReference>
<proteinExistence type="inferred from homology"/>
<feature type="domain" description="Carbohydrate kinase FGGY N-terminal" evidence="11">
    <location>
        <begin position="119"/>
        <end position="212"/>
    </location>
</feature>
<comment type="similarity">
    <text evidence="2">Belongs to the FGGY kinase family.</text>
</comment>
<dbReference type="InterPro" id="IPR043129">
    <property type="entry name" value="ATPase_NBD"/>
</dbReference>
<keyword evidence="8" id="KW-0067">ATP-binding</keyword>
<evidence type="ECO:0000313" key="13">
    <source>
        <dbReference type="EMBL" id="SPD02211.1"/>
    </source>
</evidence>
<dbReference type="EMBL" id="OIVN01002275">
    <property type="protein sequence ID" value="SPD02211.1"/>
    <property type="molecule type" value="Genomic_DNA"/>
</dbReference>
<evidence type="ECO:0000256" key="7">
    <source>
        <dbReference type="ARBA" id="ARBA00022798"/>
    </source>
</evidence>
<dbReference type="Gene3D" id="3.30.420.40">
    <property type="match status" value="3"/>
</dbReference>
<dbReference type="CDD" id="cd07792">
    <property type="entry name" value="ASKHA_NBD_FGGY_GK1-3-like"/>
    <property type="match status" value="1"/>
</dbReference>
<evidence type="ECO:0000256" key="6">
    <source>
        <dbReference type="ARBA" id="ARBA00022777"/>
    </source>
</evidence>
<evidence type="ECO:0000256" key="2">
    <source>
        <dbReference type="ARBA" id="ARBA00009156"/>
    </source>
</evidence>
<dbReference type="GO" id="GO:0005524">
    <property type="term" value="F:ATP binding"/>
    <property type="evidence" value="ECO:0007669"/>
    <property type="project" value="UniProtKB-KW"/>
</dbReference>